<dbReference type="AlphaFoldDB" id="H6QUU7"/>
<protein>
    <submittedName>
        <fullName evidence="1">Uncharacterized protein</fullName>
    </submittedName>
</protein>
<dbReference type="InParanoid" id="H6QUU7"/>
<organism evidence="1 2">
    <name type="scientific">Puccinia graminis f. sp. tritici (strain CRL 75-36-700-3 / race SCCL)</name>
    <name type="common">Black stem rust fungus</name>
    <dbReference type="NCBI Taxonomy" id="418459"/>
    <lineage>
        <taxon>Eukaryota</taxon>
        <taxon>Fungi</taxon>
        <taxon>Dikarya</taxon>
        <taxon>Basidiomycota</taxon>
        <taxon>Pucciniomycotina</taxon>
        <taxon>Pucciniomycetes</taxon>
        <taxon>Pucciniales</taxon>
        <taxon>Pucciniaceae</taxon>
        <taxon>Puccinia</taxon>
    </lineage>
</organism>
<keyword evidence="2" id="KW-1185">Reference proteome</keyword>
<name>H6QUU7_PUCGT</name>
<accession>H6QUU7</accession>
<dbReference type="EMBL" id="DS178356">
    <property type="protein sequence ID" value="EHS64855.1"/>
    <property type="molecule type" value="Genomic_DNA"/>
</dbReference>
<dbReference type="HOGENOM" id="CLU_089726_0_0_1"/>
<sequence length="227" mass="25488">MLEVDQEEVMTNYINSAPLMSGEMKPYKLAPTLKGISQLTFGGTCRLEQKFEAFDIELGLCNIHKILLPSELHIDRGLERLFISNDKIIATLLAPSLEDLGYTLTLMTNYSIKGSISNNETFGRIWEFNPLLVKACDKIGLEPRPHGMDICGVGIVQSIQEVWDSTRTKHIKDKILVNHQPSLRIDKAVDETPGSERCQILIRDKVKFFGRFIGEEIGSGILILVVD</sequence>
<gene>
    <name evidence="1" type="ORF">PGTG_22513</name>
</gene>
<dbReference type="GeneID" id="13542129"/>
<dbReference type="VEuPathDB" id="FungiDB:PGTG_22513"/>
<dbReference type="KEGG" id="pgr:PGTG_22513"/>
<reference evidence="2" key="1">
    <citation type="journal article" date="2011" name="Proc. Natl. Acad. Sci. U.S.A.">
        <title>Obligate biotrophy features unraveled by the genomic analysis of rust fungi.</title>
        <authorList>
            <person name="Duplessis S."/>
            <person name="Cuomo C.A."/>
            <person name="Lin Y.-C."/>
            <person name="Aerts A."/>
            <person name="Tisserant E."/>
            <person name="Veneault-Fourrey C."/>
            <person name="Joly D.L."/>
            <person name="Hacquard S."/>
            <person name="Amselem J."/>
            <person name="Cantarel B.L."/>
            <person name="Chiu R."/>
            <person name="Coutinho P.M."/>
            <person name="Feau N."/>
            <person name="Field M."/>
            <person name="Frey P."/>
            <person name="Gelhaye E."/>
            <person name="Goldberg J."/>
            <person name="Grabherr M.G."/>
            <person name="Kodira C.D."/>
            <person name="Kohler A."/>
            <person name="Kuees U."/>
            <person name="Lindquist E.A."/>
            <person name="Lucas S.M."/>
            <person name="Mago R."/>
            <person name="Mauceli E."/>
            <person name="Morin E."/>
            <person name="Murat C."/>
            <person name="Pangilinan J.L."/>
            <person name="Park R."/>
            <person name="Pearson M."/>
            <person name="Quesneville H."/>
            <person name="Rouhier N."/>
            <person name="Sakthikumar S."/>
            <person name="Salamov A.A."/>
            <person name="Schmutz J."/>
            <person name="Selles B."/>
            <person name="Shapiro H."/>
            <person name="Tanguay P."/>
            <person name="Tuskan G.A."/>
            <person name="Henrissat B."/>
            <person name="Van de Peer Y."/>
            <person name="Rouze P."/>
            <person name="Ellis J.G."/>
            <person name="Dodds P.N."/>
            <person name="Schein J.E."/>
            <person name="Zhong S."/>
            <person name="Hamelin R.C."/>
            <person name="Grigoriev I.V."/>
            <person name="Szabo L.J."/>
            <person name="Martin F."/>
        </authorList>
    </citation>
    <scope>NUCLEOTIDE SEQUENCE [LARGE SCALE GENOMIC DNA]</scope>
    <source>
        <strain evidence="2">CRL 75-36-700-3 / race SCCL</strain>
    </source>
</reference>
<dbReference type="Proteomes" id="UP000008783">
    <property type="component" value="Unassembled WGS sequence"/>
</dbReference>
<evidence type="ECO:0000313" key="2">
    <source>
        <dbReference type="Proteomes" id="UP000008783"/>
    </source>
</evidence>
<dbReference type="RefSeq" id="XP_003888714.1">
    <property type="nucleotide sequence ID" value="XM_003888665.1"/>
</dbReference>
<proteinExistence type="predicted"/>
<evidence type="ECO:0000313" key="1">
    <source>
        <dbReference type="EMBL" id="EHS64855.1"/>
    </source>
</evidence>